<dbReference type="Gene3D" id="1.10.10.10">
    <property type="entry name" value="Winged helix-like DNA-binding domain superfamily/Winged helix DNA-binding domain"/>
    <property type="match status" value="1"/>
</dbReference>
<feature type="domain" description="Helix-turn-helix type 11" evidence="1">
    <location>
        <begin position="11"/>
        <end position="61"/>
    </location>
</feature>
<dbReference type="PANTHER" id="PTHR34580:SF3">
    <property type="entry name" value="PROTEIN PAFB"/>
    <property type="match status" value="1"/>
</dbReference>
<dbReference type="Pfam" id="PF25583">
    <property type="entry name" value="WCX"/>
    <property type="match status" value="1"/>
</dbReference>
<accession>A0A8S0WR58</accession>
<comment type="caution">
    <text evidence="4">The sequence shown here is derived from an EMBL/GenBank/DDBJ whole genome shotgun (WGS) entry which is preliminary data.</text>
</comment>
<feature type="domain" description="WYL" evidence="2">
    <location>
        <begin position="144"/>
        <end position="211"/>
    </location>
</feature>
<keyword evidence="5" id="KW-1185">Reference proteome</keyword>
<dbReference type="SUPFAM" id="SSF46785">
    <property type="entry name" value="Winged helix' DNA-binding domain"/>
    <property type="match status" value="1"/>
</dbReference>
<sequence>MNRTERFYRIDQLLTARKLLTRQTLQEELGVSWATLKRDLAYLKERFNAPIIFDYQVGGYRFNTPNVGPAYELPGLWFNADEAYALLTLYGLLSHLEPGLLAPHVEPLLSRLNSILKQNSPGHFPISDRIQLAGIGKRRKNPAHFSRVARATLARQQIKVSHYSREKDQLMERTLSPQRLMFYRNNWYLEAWCHAQQALRRFSVDALTSVELQSEPAREITAAELDAAFADSFGVYGGTQTFTARLRFSPAAARWVADENWHPRQAGHYDAAGYFILEVPYAEPTELLMDILRHGLHVEVLAPAELRQSVCEVIQGMTALYRAEK</sequence>
<reference evidence="4 5" key="1">
    <citation type="submission" date="2020-02" db="EMBL/GenBank/DDBJ databases">
        <authorList>
            <person name="Hogendoorn C."/>
        </authorList>
    </citation>
    <scope>NUCLEOTIDE SEQUENCE [LARGE SCALE GENOMIC DNA]</scope>
    <source>
        <strain evidence="4">METHB21</strain>
    </source>
</reference>
<dbReference type="InterPro" id="IPR051534">
    <property type="entry name" value="CBASS_pafABC_assoc_protein"/>
</dbReference>
<gene>
    <name evidence="4" type="ORF">METHB2_50110</name>
</gene>
<evidence type="ECO:0000313" key="4">
    <source>
        <dbReference type="EMBL" id="CAA9891839.1"/>
    </source>
</evidence>
<name>A0A8S0WR58_9GAMM</name>
<evidence type="ECO:0000259" key="3">
    <source>
        <dbReference type="Pfam" id="PF25583"/>
    </source>
</evidence>
<proteinExistence type="predicted"/>
<organism evidence="4 5">
    <name type="scientific">Candidatus Methylobacter favarea</name>
    <dbReference type="NCBI Taxonomy" id="2707345"/>
    <lineage>
        <taxon>Bacteria</taxon>
        <taxon>Pseudomonadati</taxon>
        <taxon>Pseudomonadota</taxon>
        <taxon>Gammaproteobacteria</taxon>
        <taxon>Methylococcales</taxon>
        <taxon>Methylococcaceae</taxon>
        <taxon>Methylobacter</taxon>
    </lineage>
</organism>
<dbReference type="Pfam" id="PF08279">
    <property type="entry name" value="HTH_11"/>
    <property type="match status" value="1"/>
</dbReference>
<dbReference type="InterPro" id="IPR036390">
    <property type="entry name" value="WH_DNA-bd_sf"/>
</dbReference>
<protein>
    <submittedName>
        <fullName evidence="4">WYL domain protein</fullName>
    </submittedName>
</protein>
<feature type="domain" description="WCX" evidence="3">
    <location>
        <begin position="241"/>
        <end position="317"/>
    </location>
</feature>
<dbReference type="Pfam" id="PF13280">
    <property type="entry name" value="WYL"/>
    <property type="match status" value="1"/>
</dbReference>
<dbReference type="InterPro" id="IPR057727">
    <property type="entry name" value="WCX_dom"/>
</dbReference>
<dbReference type="AlphaFoldDB" id="A0A8S0WR58"/>
<dbReference type="Proteomes" id="UP000494216">
    <property type="component" value="Unassembled WGS sequence"/>
</dbReference>
<dbReference type="RefSeq" id="WP_174626658.1">
    <property type="nucleotide sequence ID" value="NZ_CADCXN010000080.1"/>
</dbReference>
<dbReference type="PROSITE" id="PS52050">
    <property type="entry name" value="WYL"/>
    <property type="match status" value="1"/>
</dbReference>
<dbReference type="InterPro" id="IPR026881">
    <property type="entry name" value="WYL_dom"/>
</dbReference>
<evidence type="ECO:0000259" key="2">
    <source>
        <dbReference type="Pfam" id="PF13280"/>
    </source>
</evidence>
<dbReference type="InterPro" id="IPR036388">
    <property type="entry name" value="WH-like_DNA-bd_sf"/>
</dbReference>
<evidence type="ECO:0000259" key="1">
    <source>
        <dbReference type="Pfam" id="PF08279"/>
    </source>
</evidence>
<evidence type="ECO:0000313" key="5">
    <source>
        <dbReference type="Proteomes" id="UP000494216"/>
    </source>
</evidence>
<dbReference type="EMBL" id="CADCXN010000080">
    <property type="protein sequence ID" value="CAA9891839.1"/>
    <property type="molecule type" value="Genomic_DNA"/>
</dbReference>
<dbReference type="InterPro" id="IPR013196">
    <property type="entry name" value="HTH_11"/>
</dbReference>
<dbReference type="PANTHER" id="PTHR34580">
    <property type="match status" value="1"/>
</dbReference>